<evidence type="ECO:0000256" key="1">
    <source>
        <dbReference type="SAM" id="MobiDB-lite"/>
    </source>
</evidence>
<dbReference type="Proteomes" id="UP000054911">
    <property type="component" value="Unassembled WGS sequence"/>
</dbReference>
<dbReference type="STRING" id="1777141.AWB80_07220"/>
<gene>
    <name evidence="2" type="ORF">AWB80_07220</name>
</gene>
<accession>A0A158DQN4</accession>
<dbReference type="EMBL" id="FCOE02000044">
    <property type="protein sequence ID" value="SAK96496.1"/>
    <property type="molecule type" value="Genomic_DNA"/>
</dbReference>
<dbReference type="AlphaFoldDB" id="A0A158DQN4"/>
<keyword evidence="3" id="KW-1185">Reference proteome</keyword>
<organism evidence="2 3">
    <name type="scientific">Caballeronia pedi</name>
    <dbReference type="NCBI Taxonomy" id="1777141"/>
    <lineage>
        <taxon>Bacteria</taxon>
        <taxon>Pseudomonadati</taxon>
        <taxon>Pseudomonadota</taxon>
        <taxon>Betaproteobacteria</taxon>
        <taxon>Burkholderiales</taxon>
        <taxon>Burkholderiaceae</taxon>
        <taxon>Caballeronia</taxon>
    </lineage>
</organism>
<proteinExistence type="predicted"/>
<sequence>MVKKNGKTGWPEIGGVGGEAAARVTSNAARRAGKPMNGRTALKR</sequence>
<comment type="caution">
    <text evidence="2">The sequence shown here is derived from an EMBL/GenBank/DDBJ whole genome shotgun (WGS) entry which is preliminary data.</text>
</comment>
<evidence type="ECO:0000313" key="2">
    <source>
        <dbReference type="EMBL" id="SAK96496.1"/>
    </source>
</evidence>
<reference evidence="2" key="1">
    <citation type="submission" date="2016-01" db="EMBL/GenBank/DDBJ databases">
        <authorList>
            <person name="Peeters C."/>
        </authorList>
    </citation>
    <scope>NUCLEOTIDE SEQUENCE [LARGE SCALE GENOMIC DNA]</scope>
    <source>
        <strain evidence="2">LMG 29323</strain>
    </source>
</reference>
<protein>
    <submittedName>
        <fullName evidence="2">Uncharacterized protein</fullName>
    </submittedName>
</protein>
<feature type="region of interest" description="Disordered" evidence="1">
    <location>
        <begin position="1"/>
        <end position="44"/>
    </location>
</feature>
<evidence type="ECO:0000313" key="3">
    <source>
        <dbReference type="Proteomes" id="UP000054911"/>
    </source>
</evidence>
<name>A0A158DQN4_9BURK</name>